<protein>
    <submittedName>
        <fullName evidence="7">YihY/virulence factor BrkB family protein</fullName>
    </submittedName>
</protein>
<keyword evidence="3 6" id="KW-0812">Transmembrane</keyword>
<sequence>MVIKLVALIKKSLNDGILDTAAQLSYYLILSFFPFMLFLLVLMSYSNISVDSILSILKNMIPENSYELMSSTVIETFSKANWDIMSVGIIITVYSASRGVRSLMKGLNKAYNIKENRNIFKRFLFSMVFMLALGFMIMFSLGLIVLGEYVGKAIITWAKLNRDYQILWNAYRIIFAVGVIFLVFLVIYFILPAKKVHILQVAPGALIATIGWILASLGFSFYVNNIANFAIIYGGLGAVVIFMIWIYLTSLVILIGGEVNSALIKKEEY</sequence>
<feature type="transmembrane region" description="Helical" evidence="6">
    <location>
        <begin position="166"/>
        <end position="191"/>
    </location>
</feature>
<keyword evidence="5 6" id="KW-0472">Membrane</keyword>
<keyword evidence="8" id="KW-1185">Reference proteome</keyword>
<dbReference type="Proteomes" id="UP001056429">
    <property type="component" value="Unassembled WGS sequence"/>
</dbReference>
<dbReference type="InterPro" id="IPR017039">
    <property type="entry name" value="Virul_fac_BrkB"/>
</dbReference>
<dbReference type="NCBIfam" id="TIGR00765">
    <property type="entry name" value="yihY_not_rbn"/>
    <property type="match status" value="1"/>
</dbReference>
<evidence type="ECO:0000256" key="5">
    <source>
        <dbReference type="ARBA" id="ARBA00023136"/>
    </source>
</evidence>
<comment type="caution">
    <text evidence="7">The sequence shown here is derived from an EMBL/GenBank/DDBJ whole genome shotgun (WGS) entry which is preliminary data.</text>
</comment>
<name>A0A9J6P747_9CLOT</name>
<reference evidence="7" key="1">
    <citation type="journal article" date="2021" name="mSystems">
        <title>Bacteria and Archaea Synergistically Convert Glycine Betaine to Biogenic Methane in the Formosa Cold Seep of the South China Sea.</title>
        <authorList>
            <person name="Li L."/>
            <person name="Zhang W."/>
            <person name="Zhang S."/>
            <person name="Song L."/>
            <person name="Sun Q."/>
            <person name="Zhang H."/>
            <person name="Xiang H."/>
            <person name="Dong X."/>
        </authorList>
    </citation>
    <scope>NUCLEOTIDE SEQUENCE</scope>
    <source>
        <strain evidence="7">ZWT</strain>
    </source>
</reference>
<evidence type="ECO:0000256" key="4">
    <source>
        <dbReference type="ARBA" id="ARBA00022989"/>
    </source>
</evidence>
<evidence type="ECO:0000256" key="2">
    <source>
        <dbReference type="ARBA" id="ARBA00022475"/>
    </source>
</evidence>
<dbReference type="AlphaFoldDB" id="A0A9J6P747"/>
<dbReference type="PIRSF" id="PIRSF035875">
    <property type="entry name" value="RNase_BN"/>
    <property type="match status" value="1"/>
</dbReference>
<accession>A0A9J6P747</accession>
<feature type="transmembrane region" description="Helical" evidence="6">
    <location>
        <begin position="198"/>
        <end position="223"/>
    </location>
</feature>
<dbReference type="EMBL" id="JAGSOJ010000006">
    <property type="protein sequence ID" value="MCM1992607.1"/>
    <property type="molecule type" value="Genomic_DNA"/>
</dbReference>
<organism evidence="7 8">
    <name type="scientific">Oceanirhabdus seepicola</name>
    <dbReference type="NCBI Taxonomy" id="2828781"/>
    <lineage>
        <taxon>Bacteria</taxon>
        <taxon>Bacillati</taxon>
        <taxon>Bacillota</taxon>
        <taxon>Clostridia</taxon>
        <taxon>Eubacteriales</taxon>
        <taxon>Clostridiaceae</taxon>
        <taxon>Oceanirhabdus</taxon>
    </lineage>
</organism>
<feature type="transmembrane region" description="Helical" evidence="6">
    <location>
        <begin position="24"/>
        <end position="45"/>
    </location>
</feature>
<feature type="transmembrane region" description="Helical" evidence="6">
    <location>
        <begin position="229"/>
        <end position="256"/>
    </location>
</feature>
<evidence type="ECO:0000256" key="3">
    <source>
        <dbReference type="ARBA" id="ARBA00022692"/>
    </source>
</evidence>
<dbReference type="PANTHER" id="PTHR30213:SF0">
    <property type="entry name" value="UPF0761 MEMBRANE PROTEIN YIHY"/>
    <property type="match status" value="1"/>
</dbReference>
<evidence type="ECO:0000313" key="8">
    <source>
        <dbReference type="Proteomes" id="UP001056429"/>
    </source>
</evidence>
<feature type="transmembrane region" description="Helical" evidence="6">
    <location>
        <begin position="123"/>
        <end position="146"/>
    </location>
</feature>
<keyword evidence="2" id="KW-1003">Cell membrane</keyword>
<dbReference type="Pfam" id="PF03631">
    <property type="entry name" value="Virul_fac_BrkB"/>
    <property type="match status" value="1"/>
</dbReference>
<dbReference type="PANTHER" id="PTHR30213">
    <property type="entry name" value="INNER MEMBRANE PROTEIN YHJD"/>
    <property type="match status" value="1"/>
</dbReference>
<dbReference type="GO" id="GO:0005886">
    <property type="term" value="C:plasma membrane"/>
    <property type="evidence" value="ECO:0007669"/>
    <property type="project" value="UniProtKB-SubCell"/>
</dbReference>
<evidence type="ECO:0000256" key="1">
    <source>
        <dbReference type="ARBA" id="ARBA00004651"/>
    </source>
</evidence>
<proteinExistence type="predicted"/>
<keyword evidence="4 6" id="KW-1133">Transmembrane helix</keyword>
<evidence type="ECO:0000256" key="6">
    <source>
        <dbReference type="SAM" id="Phobius"/>
    </source>
</evidence>
<evidence type="ECO:0000313" key="7">
    <source>
        <dbReference type="EMBL" id="MCM1992607.1"/>
    </source>
</evidence>
<gene>
    <name evidence="7" type="ORF">KDK92_23070</name>
</gene>
<reference evidence="7" key="2">
    <citation type="submission" date="2021-04" db="EMBL/GenBank/DDBJ databases">
        <authorList>
            <person name="Dong X."/>
        </authorList>
    </citation>
    <scope>NUCLEOTIDE SEQUENCE</scope>
    <source>
        <strain evidence="7">ZWT</strain>
    </source>
</reference>
<comment type="subcellular location">
    <subcellularLocation>
        <location evidence="1">Cell membrane</location>
        <topology evidence="1">Multi-pass membrane protein</topology>
    </subcellularLocation>
</comment>
<dbReference type="RefSeq" id="WP_250861774.1">
    <property type="nucleotide sequence ID" value="NZ_JAGSOJ010000006.1"/>
</dbReference>